<dbReference type="Proteomes" id="UP001332931">
    <property type="component" value="Unassembled WGS sequence"/>
</dbReference>
<dbReference type="EMBL" id="JAZGJQ010000002">
    <property type="protein sequence ID" value="MEE6146945.1"/>
    <property type="molecule type" value="Genomic_DNA"/>
</dbReference>
<organism evidence="4 5">
    <name type="scientific">Olsenella absiana</name>
    <dbReference type="NCBI Taxonomy" id="3115222"/>
    <lineage>
        <taxon>Bacteria</taxon>
        <taxon>Bacillati</taxon>
        <taxon>Actinomycetota</taxon>
        <taxon>Coriobacteriia</taxon>
        <taxon>Coriobacteriales</taxon>
        <taxon>Atopobiaceae</taxon>
        <taxon>Olsenella</taxon>
    </lineage>
</organism>
<dbReference type="RefSeq" id="WP_330957711.1">
    <property type="nucleotide sequence ID" value="NZ_JAZGJQ010000002.1"/>
</dbReference>
<dbReference type="InterPro" id="IPR051454">
    <property type="entry name" value="RNA/ubiquinone_mod_enzymes"/>
</dbReference>
<dbReference type="PANTHER" id="PTHR30217">
    <property type="entry name" value="PEPTIDASE U32 FAMILY"/>
    <property type="match status" value="1"/>
</dbReference>
<dbReference type="Pfam" id="PF01136">
    <property type="entry name" value="Peptidase_U32"/>
    <property type="match status" value="1"/>
</dbReference>
<comment type="caution">
    <text evidence="4">The sequence shown here is derived from an EMBL/GenBank/DDBJ whole genome shotgun (WGS) entry which is preliminary data.</text>
</comment>
<accession>A0ABU7R8M8</accession>
<keyword evidence="1" id="KW-0645">Protease</keyword>
<dbReference type="SUPFAM" id="SSF51395">
    <property type="entry name" value="FMN-linked oxidoreductases"/>
    <property type="match status" value="1"/>
</dbReference>
<keyword evidence="5" id="KW-1185">Reference proteome</keyword>
<evidence type="ECO:0000256" key="2">
    <source>
        <dbReference type="ARBA" id="ARBA00022801"/>
    </source>
</evidence>
<dbReference type="PANTHER" id="PTHR30217:SF6">
    <property type="entry name" value="TRNA HYDROXYLATION PROTEIN P"/>
    <property type="match status" value="1"/>
</dbReference>
<proteinExistence type="inferred from homology"/>
<protein>
    <submittedName>
        <fullName evidence="4">U32 family peptidase</fullName>
    </submittedName>
</protein>
<sequence>MGTMRLLAPAGGPEQLDMAIHFGADEVYLAGREWGMRSRSDNFDRPQLARAVERAHAAGVAVHLAVNTLMLDSDIERLPDYLRFADSIGVDAAIVADLGAIALVRECAPHVEVHVSTQASVMNARAAEEYARLGARRVVLARELALEEVAGVRRRLDADGFSDLELEVFAHGSMCMAVSGRCLLSSEMAGRSRGASFGACAQPCRWGYQLVEERHPEERRMPVEDDGRWSYVLSSNDLEMLDHLDDLERAGVSAIKLEGRAKGAYYTATVTNAYRHVLDGEPASRWMGELDATSHRPFSTGFFYGDPTQNPGDVDYLREKVMVATVVSCAPAAPGPEGRARFAVEVVCRNKARAGDELEAVCAGEPVRTLRLEGLEHHDALAGWERAGELSRAMECYRLLSPFPLRPLDVLRR</sequence>
<evidence type="ECO:0000313" key="5">
    <source>
        <dbReference type="Proteomes" id="UP001332931"/>
    </source>
</evidence>
<reference evidence="4 5" key="1">
    <citation type="submission" date="2024-01" db="EMBL/GenBank/DDBJ databases">
        <title>Description of Olsenella sp. nov., isolated from pig feces.</title>
        <authorList>
            <person name="Chang Y.-H."/>
        </authorList>
    </citation>
    <scope>NUCLEOTIDE SEQUENCE [LARGE SCALE GENOMIC DNA]</scope>
    <source>
        <strain evidence="4 5">YH-ols2223</strain>
    </source>
</reference>
<keyword evidence="2" id="KW-0378">Hydrolase</keyword>
<name>A0ABU7R8M8_9ACTN</name>
<gene>
    <name evidence="4" type="ORF">VXJ25_02875</name>
</gene>
<dbReference type="InterPro" id="IPR001539">
    <property type="entry name" value="Peptidase_U32"/>
</dbReference>
<evidence type="ECO:0000313" key="4">
    <source>
        <dbReference type="EMBL" id="MEE6146945.1"/>
    </source>
</evidence>
<comment type="similarity">
    <text evidence="3">Belongs to the peptidase U32 family.</text>
</comment>
<evidence type="ECO:0000256" key="1">
    <source>
        <dbReference type="ARBA" id="ARBA00022670"/>
    </source>
</evidence>
<evidence type="ECO:0000256" key="3">
    <source>
        <dbReference type="ARBA" id="ARBA00038374"/>
    </source>
</evidence>
<dbReference type="PROSITE" id="PS01276">
    <property type="entry name" value="PEPTIDASE_U32"/>
    <property type="match status" value="1"/>
</dbReference>